<gene>
    <name evidence="11" type="ORF">IBL26_04920</name>
</gene>
<keyword evidence="4 11" id="KW-0808">Transferase</keyword>
<dbReference type="Pfam" id="PF02397">
    <property type="entry name" value="Bac_transf"/>
    <property type="match status" value="1"/>
</dbReference>
<evidence type="ECO:0000256" key="3">
    <source>
        <dbReference type="ARBA" id="ARBA00022475"/>
    </source>
</evidence>
<evidence type="ECO:0000256" key="4">
    <source>
        <dbReference type="ARBA" id="ARBA00022679"/>
    </source>
</evidence>
<organism evidence="11 12">
    <name type="scientific">Teichococcus aerophilus</name>
    <dbReference type="NCBI Taxonomy" id="1224513"/>
    <lineage>
        <taxon>Bacteria</taxon>
        <taxon>Pseudomonadati</taxon>
        <taxon>Pseudomonadota</taxon>
        <taxon>Alphaproteobacteria</taxon>
        <taxon>Acetobacterales</taxon>
        <taxon>Roseomonadaceae</taxon>
        <taxon>Roseomonas</taxon>
    </lineage>
</organism>
<evidence type="ECO:0000256" key="1">
    <source>
        <dbReference type="ARBA" id="ARBA00004236"/>
    </source>
</evidence>
<comment type="similarity">
    <text evidence="2">Belongs to the bacterial sugar transferase family.</text>
</comment>
<feature type="transmembrane region" description="Helical" evidence="9">
    <location>
        <begin position="42"/>
        <end position="67"/>
    </location>
</feature>
<dbReference type="GO" id="GO:0016740">
    <property type="term" value="F:transferase activity"/>
    <property type="evidence" value="ECO:0007669"/>
    <property type="project" value="UniProtKB-KW"/>
</dbReference>
<proteinExistence type="inferred from homology"/>
<dbReference type="PANTHER" id="PTHR30576">
    <property type="entry name" value="COLANIC BIOSYNTHESIS UDP-GLUCOSE LIPID CARRIER TRANSFERASE"/>
    <property type="match status" value="1"/>
</dbReference>
<protein>
    <submittedName>
        <fullName evidence="11">Sugar transferase</fullName>
    </submittedName>
</protein>
<sequence length="237" mass="26224">MSDMNFNSPGVRAPGGEALLQAALLVPDLRDRYSWKRASKRILDLVLSGTMLMILVPVLLAIALVVWSDGGKVLFGHARIGRGGKVFHCLKFRSMVPNAEQALSALLERDARAAEMWKTHRKLDRDPRVTLVGNFLRATSLDELPQLYNVLRGDMSLVGPRPVVHAELEEQYGPNAAAYLSVRPGITGLWQVSGRSDTSYEQRVALDTLYVQQLSLRTDLKILAKTVPAVLLRKGAR</sequence>
<evidence type="ECO:0000256" key="7">
    <source>
        <dbReference type="ARBA" id="ARBA00023136"/>
    </source>
</evidence>
<evidence type="ECO:0000256" key="6">
    <source>
        <dbReference type="ARBA" id="ARBA00022989"/>
    </source>
</evidence>
<keyword evidence="7 9" id="KW-0472">Membrane</keyword>
<reference evidence="11 12" key="1">
    <citation type="journal article" date="2013" name="Int. J. Syst. Evol. Microbiol.">
        <title>Roseomonas aerophila sp. nov., isolated from air.</title>
        <authorList>
            <person name="Kim S.J."/>
            <person name="Weon H.Y."/>
            <person name="Ahn J.H."/>
            <person name="Hong S.B."/>
            <person name="Seok S.J."/>
            <person name="Whang K.S."/>
            <person name="Kwon S.W."/>
        </authorList>
    </citation>
    <scope>NUCLEOTIDE SEQUENCE [LARGE SCALE GENOMIC DNA]</scope>
    <source>
        <strain evidence="11 12">NBRC 108923</strain>
    </source>
</reference>
<evidence type="ECO:0000256" key="2">
    <source>
        <dbReference type="ARBA" id="ARBA00006464"/>
    </source>
</evidence>
<evidence type="ECO:0000313" key="12">
    <source>
        <dbReference type="Proteomes" id="UP000626026"/>
    </source>
</evidence>
<keyword evidence="12" id="KW-1185">Reference proteome</keyword>
<name>A0ABR7RIN3_9PROT</name>
<keyword evidence="3" id="KW-1003">Cell membrane</keyword>
<comment type="subcellular location">
    <subcellularLocation>
        <location evidence="1">Cell membrane</location>
    </subcellularLocation>
</comment>
<feature type="domain" description="Bacterial sugar transferase" evidence="10">
    <location>
        <begin position="40"/>
        <end position="231"/>
    </location>
</feature>
<accession>A0ABR7RIN3</accession>
<dbReference type="EMBL" id="JACTVA010000005">
    <property type="protein sequence ID" value="MBC9206169.1"/>
    <property type="molecule type" value="Genomic_DNA"/>
</dbReference>
<evidence type="ECO:0000256" key="5">
    <source>
        <dbReference type="ARBA" id="ARBA00022692"/>
    </source>
</evidence>
<comment type="caution">
    <text evidence="11">The sequence shown here is derived from an EMBL/GenBank/DDBJ whole genome shotgun (WGS) entry which is preliminary data.</text>
</comment>
<evidence type="ECO:0000256" key="8">
    <source>
        <dbReference type="ARBA" id="ARBA00023169"/>
    </source>
</evidence>
<keyword evidence="8" id="KW-0270">Exopolysaccharide synthesis</keyword>
<dbReference type="InterPro" id="IPR003362">
    <property type="entry name" value="Bact_transf"/>
</dbReference>
<dbReference type="Proteomes" id="UP000626026">
    <property type="component" value="Unassembled WGS sequence"/>
</dbReference>
<evidence type="ECO:0000313" key="11">
    <source>
        <dbReference type="EMBL" id="MBC9206169.1"/>
    </source>
</evidence>
<dbReference type="PANTHER" id="PTHR30576:SF4">
    <property type="entry name" value="UNDECAPRENYL-PHOSPHATE GALACTOSE PHOSPHOTRANSFERASE"/>
    <property type="match status" value="1"/>
</dbReference>
<keyword evidence="5 9" id="KW-0812">Transmembrane</keyword>
<keyword evidence="6 9" id="KW-1133">Transmembrane helix</keyword>
<evidence type="ECO:0000259" key="10">
    <source>
        <dbReference type="Pfam" id="PF02397"/>
    </source>
</evidence>
<evidence type="ECO:0000256" key="9">
    <source>
        <dbReference type="SAM" id="Phobius"/>
    </source>
</evidence>